<dbReference type="CDD" id="cd06445">
    <property type="entry name" value="ATase"/>
    <property type="match status" value="1"/>
</dbReference>
<name>A0A419DFL2_9BACT</name>
<dbReference type="Gene3D" id="1.10.10.10">
    <property type="entry name" value="Winged helix-like DNA-binding domain superfamily/Winged helix DNA-binding domain"/>
    <property type="match status" value="1"/>
</dbReference>
<proteinExistence type="predicted"/>
<dbReference type="PROSITE" id="PS00374">
    <property type="entry name" value="MGMT"/>
    <property type="match status" value="1"/>
</dbReference>
<dbReference type="InterPro" id="IPR001497">
    <property type="entry name" value="MethylDNA_cys_MeTrfase_AS"/>
</dbReference>
<dbReference type="Pfam" id="PF01035">
    <property type="entry name" value="DNA_binding_1"/>
    <property type="match status" value="1"/>
</dbReference>
<evidence type="ECO:0000259" key="7">
    <source>
        <dbReference type="Pfam" id="PF01035"/>
    </source>
</evidence>
<comment type="catalytic activity">
    <reaction evidence="1">
        <text>a 4-O-methyl-thymidine in DNA + L-cysteinyl-[protein] = a thymidine in DNA + S-methyl-L-cysteinyl-[protein]</text>
        <dbReference type="Rhea" id="RHEA:53428"/>
        <dbReference type="Rhea" id="RHEA-COMP:10131"/>
        <dbReference type="Rhea" id="RHEA-COMP:10132"/>
        <dbReference type="Rhea" id="RHEA-COMP:13555"/>
        <dbReference type="Rhea" id="RHEA-COMP:13556"/>
        <dbReference type="ChEBI" id="CHEBI:29950"/>
        <dbReference type="ChEBI" id="CHEBI:82612"/>
        <dbReference type="ChEBI" id="CHEBI:137386"/>
        <dbReference type="ChEBI" id="CHEBI:137387"/>
        <dbReference type="EC" id="2.1.1.63"/>
    </reaction>
</comment>
<dbReference type="InterPro" id="IPR052520">
    <property type="entry name" value="ATL_DNA_repair"/>
</dbReference>
<keyword evidence="2" id="KW-0489">Methyltransferase</keyword>
<keyword evidence="5" id="KW-0234">DNA repair</keyword>
<gene>
    <name evidence="8" type="ORF">C4544_01355</name>
</gene>
<evidence type="ECO:0000256" key="5">
    <source>
        <dbReference type="ARBA" id="ARBA00023204"/>
    </source>
</evidence>
<feature type="domain" description="Methylated-DNA-[protein]-cysteine S-methyltransferase DNA binding" evidence="7">
    <location>
        <begin position="4"/>
        <end position="82"/>
    </location>
</feature>
<dbReference type="GO" id="GO:0006281">
    <property type="term" value="P:DNA repair"/>
    <property type="evidence" value="ECO:0007669"/>
    <property type="project" value="UniProtKB-KW"/>
</dbReference>
<evidence type="ECO:0000313" key="8">
    <source>
        <dbReference type="EMBL" id="RJO61913.1"/>
    </source>
</evidence>
<dbReference type="EMBL" id="QZJW01000007">
    <property type="protein sequence ID" value="RJO61913.1"/>
    <property type="molecule type" value="Genomic_DNA"/>
</dbReference>
<dbReference type="InterPro" id="IPR036388">
    <property type="entry name" value="WH-like_DNA-bd_sf"/>
</dbReference>
<comment type="caution">
    <text evidence="8">The sequence shown here is derived from an EMBL/GenBank/DDBJ whole genome shotgun (WGS) entry which is preliminary data.</text>
</comment>
<dbReference type="GO" id="GO:0032259">
    <property type="term" value="P:methylation"/>
    <property type="evidence" value="ECO:0007669"/>
    <property type="project" value="UniProtKB-KW"/>
</dbReference>
<comment type="catalytic activity">
    <reaction evidence="6">
        <text>a 6-O-methyl-2'-deoxyguanosine in DNA + L-cysteinyl-[protein] = S-methyl-L-cysteinyl-[protein] + a 2'-deoxyguanosine in DNA</text>
        <dbReference type="Rhea" id="RHEA:24000"/>
        <dbReference type="Rhea" id="RHEA-COMP:10131"/>
        <dbReference type="Rhea" id="RHEA-COMP:10132"/>
        <dbReference type="Rhea" id="RHEA-COMP:11367"/>
        <dbReference type="Rhea" id="RHEA-COMP:11368"/>
        <dbReference type="ChEBI" id="CHEBI:29950"/>
        <dbReference type="ChEBI" id="CHEBI:82612"/>
        <dbReference type="ChEBI" id="CHEBI:85445"/>
        <dbReference type="ChEBI" id="CHEBI:85448"/>
        <dbReference type="EC" id="2.1.1.63"/>
    </reaction>
</comment>
<dbReference type="AlphaFoldDB" id="A0A419DFL2"/>
<sequence>MEKSKEVLKIVSQIPRGKVMMYGQIGKIAGIHPRLVGKILHENPDPANIPCHRVVNFKGEIAEGYAFGGMKIQSKKLIQEGVRVSGGRVDLKKYLFKRSY</sequence>
<keyword evidence="4" id="KW-0227">DNA damage</keyword>
<dbReference type="PANTHER" id="PTHR42942:SF1">
    <property type="entry name" value="ALKYLTRANSFERASE-LIKE PROTEIN 1"/>
    <property type="match status" value="1"/>
</dbReference>
<evidence type="ECO:0000313" key="9">
    <source>
        <dbReference type="Proteomes" id="UP000285655"/>
    </source>
</evidence>
<dbReference type="GO" id="GO:0003908">
    <property type="term" value="F:methylated-DNA-[protein]-cysteine S-methyltransferase activity"/>
    <property type="evidence" value="ECO:0007669"/>
    <property type="project" value="UniProtKB-EC"/>
</dbReference>
<evidence type="ECO:0000256" key="6">
    <source>
        <dbReference type="ARBA" id="ARBA00049348"/>
    </source>
</evidence>
<organism evidence="8 9">
    <name type="scientific">candidate division WS5 bacterium</name>
    <dbReference type="NCBI Taxonomy" id="2093353"/>
    <lineage>
        <taxon>Bacteria</taxon>
        <taxon>candidate division WS5</taxon>
    </lineage>
</organism>
<reference evidence="8 9" key="1">
    <citation type="journal article" date="2017" name="ISME J.">
        <title>Energy and carbon metabolisms in a deep terrestrial subsurface fluid microbial community.</title>
        <authorList>
            <person name="Momper L."/>
            <person name="Jungbluth S.P."/>
            <person name="Lee M.D."/>
            <person name="Amend J.P."/>
        </authorList>
    </citation>
    <scope>NUCLEOTIDE SEQUENCE [LARGE SCALE GENOMIC DNA]</scope>
    <source>
        <strain evidence="8">SURF_29</strain>
    </source>
</reference>
<evidence type="ECO:0000256" key="3">
    <source>
        <dbReference type="ARBA" id="ARBA00022679"/>
    </source>
</evidence>
<evidence type="ECO:0000256" key="1">
    <source>
        <dbReference type="ARBA" id="ARBA00001286"/>
    </source>
</evidence>
<dbReference type="PANTHER" id="PTHR42942">
    <property type="entry name" value="6-O-METHYLGUANINE DNA METHYLTRANSFERASE"/>
    <property type="match status" value="1"/>
</dbReference>
<evidence type="ECO:0000256" key="4">
    <source>
        <dbReference type="ARBA" id="ARBA00022763"/>
    </source>
</evidence>
<dbReference type="Proteomes" id="UP000285655">
    <property type="component" value="Unassembled WGS sequence"/>
</dbReference>
<evidence type="ECO:0000256" key="2">
    <source>
        <dbReference type="ARBA" id="ARBA00022603"/>
    </source>
</evidence>
<dbReference type="SUPFAM" id="SSF46767">
    <property type="entry name" value="Methylated DNA-protein cysteine methyltransferase, C-terminal domain"/>
    <property type="match status" value="1"/>
</dbReference>
<dbReference type="NCBIfam" id="TIGR00589">
    <property type="entry name" value="ogt"/>
    <property type="match status" value="1"/>
</dbReference>
<keyword evidence="3" id="KW-0808">Transferase</keyword>
<dbReference type="InterPro" id="IPR036217">
    <property type="entry name" value="MethylDNA_cys_MeTrfase_DNAb"/>
</dbReference>
<accession>A0A419DFL2</accession>
<protein>
    <submittedName>
        <fullName evidence="8">MGMT family protein</fullName>
    </submittedName>
</protein>
<dbReference type="InterPro" id="IPR014048">
    <property type="entry name" value="MethylDNA_cys_MeTrfase_DNA-bd"/>
</dbReference>